<name>A0A1H1J7V3_9BURK</name>
<reference evidence="2" key="1">
    <citation type="submission" date="2016-10" db="EMBL/GenBank/DDBJ databases">
        <authorList>
            <person name="Varghese N."/>
            <person name="Submissions S."/>
        </authorList>
    </citation>
    <scope>NUCLEOTIDE SEQUENCE [LARGE SCALE GENOMIC DNA]</scope>
    <source>
        <strain evidence="2">DUS833</strain>
    </source>
</reference>
<gene>
    <name evidence="1" type="ORF">SAMN05445850_4278</name>
</gene>
<accession>A0A1H1J7V3</accession>
<dbReference type="Proteomes" id="UP000199365">
    <property type="component" value="Unassembled WGS sequence"/>
</dbReference>
<protein>
    <submittedName>
        <fullName evidence="1">Uncharacterized protein</fullName>
    </submittedName>
</protein>
<proteinExistence type="predicted"/>
<organism evidence="1 2">
    <name type="scientific">Paraburkholderia tuberum</name>
    <dbReference type="NCBI Taxonomy" id="157910"/>
    <lineage>
        <taxon>Bacteria</taxon>
        <taxon>Pseudomonadati</taxon>
        <taxon>Pseudomonadota</taxon>
        <taxon>Betaproteobacteria</taxon>
        <taxon>Burkholderiales</taxon>
        <taxon>Burkholderiaceae</taxon>
        <taxon>Paraburkholderia</taxon>
    </lineage>
</organism>
<dbReference type="EMBL" id="FNKX01000002">
    <property type="protein sequence ID" value="SDR45716.1"/>
    <property type="molecule type" value="Genomic_DNA"/>
</dbReference>
<keyword evidence="2" id="KW-1185">Reference proteome</keyword>
<sequence>MIDWLILADRNHIDRPMKDFYQIEYKCGYAVSGGIARKTRRGVAHAVAAPLAKTIKVKGHGYVMA</sequence>
<evidence type="ECO:0000313" key="1">
    <source>
        <dbReference type="EMBL" id="SDR45716.1"/>
    </source>
</evidence>
<dbReference type="STRING" id="157910.SAMN05445850_4278"/>
<evidence type="ECO:0000313" key="2">
    <source>
        <dbReference type="Proteomes" id="UP000199365"/>
    </source>
</evidence>
<dbReference type="AlphaFoldDB" id="A0A1H1J7V3"/>